<dbReference type="AlphaFoldDB" id="A0A2D3D7H1"/>
<reference evidence="2 3" key="1">
    <citation type="submission" date="2016-11" db="EMBL/GenBank/DDBJ databases">
        <title>complete genome sequence of Bifidobacterium choerinum strain FMB-1.</title>
        <authorList>
            <person name="Park C.-S."/>
            <person name="Jung D.-H."/>
            <person name="Choi D.-S."/>
        </authorList>
    </citation>
    <scope>NUCLEOTIDE SEQUENCE [LARGE SCALE GENOMIC DNA]</scope>
    <source>
        <strain evidence="2 3">FMB-1</strain>
    </source>
</reference>
<dbReference type="Pfam" id="PF05133">
    <property type="entry name" value="SPP1_portal"/>
    <property type="match status" value="1"/>
</dbReference>
<proteinExistence type="predicted"/>
<evidence type="ECO:0000313" key="3">
    <source>
        <dbReference type="Proteomes" id="UP000229907"/>
    </source>
</evidence>
<protein>
    <submittedName>
        <fullName evidence="2">Chromosome partitioning protein ParA</fullName>
    </submittedName>
</protein>
<dbReference type="EMBL" id="CP018044">
    <property type="protein sequence ID" value="ATU21068.1"/>
    <property type="molecule type" value="Genomic_DNA"/>
</dbReference>
<evidence type="ECO:0000313" key="2">
    <source>
        <dbReference type="EMBL" id="ATU21068.1"/>
    </source>
</evidence>
<feature type="compositionally biased region" description="Gly residues" evidence="1">
    <location>
        <begin position="469"/>
        <end position="481"/>
    </location>
</feature>
<accession>A0A2D3D7H1</accession>
<gene>
    <name evidence="2" type="ORF">BcFMB_09195</name>
</gene>
<dbReference type="KEGG" id="bcho:BcFMB_09195"/>
<dbReference type="Proteomes" id="UP000229907">
    <property type="component" value="Chromosome"/>
</dbReference>
<organism evidence="2 3">
    <name type="scientific">Bifidobacterium choerinum</name>
    <dbReference type="NCBI Taxonomy" id="35760"/>
    <lineage>
        <taxon>Bacteria</taxon>
        <taxon>Bacillati</taxon>
        <taxon>Actinomycetota</taxon>
        <taxon>Actinomycetes</taxon>
        <taxon>Bifidobacteriales</taxon>
        <taxon>Bifidobacteriaceae</taxon>
        <taxon>Bifidobacterium</taxon>
    </lineage>
</organism>
<name>A0A2D3D7H1_9BIFI</name>
<dbReference type="InterPro" id="IPR021145">
    <property type="entry name" value="Portal_protein_SPP1_Gp6-like"/>
</dbReference>
<feature type="region of interest" description="Disordered" evidence="1">
    <location>
        <begin position="460"/>
        <end position="481"/>
    </location>
</feature>
<evidence type="ECO:0000256" key="1">
    <source>
        <dbReference type="SAM" id="MobiDB-lite"/>
    </source>
</evidence>
<sequence length="481" mass="53800">MVTKPRELGSEQEARDALADLLADYDSEYAQLRKIDGWWRWRPEKNRLSRKATAEHRALRDISQTPWLQMVVTTLAQTLYLDGVEMPGDMDGSRSKRFWAPWNNNRMGARQIGLHRSAIAYGSAYTAVSRGEDGSARIDCWSPMESLAVYRDPARDVFPQLFLTVCELGDESTLYEVWDAWNIWRFTSDSRHGPVGFAEVVEHGVRDGNGRPVCPVVRYTNQIDLQGRTPGEVEPYITVAKRLNKDDYDRMVAQHYNSWKVKTATNLDMSDLDEKEREEKKLKLEQGSMLFGGEGVQFGTLSETDLDNLVNSHQADVDELAAVSQTPATAFGKMVNVGDAGIEESRAGFYAKRNERRKTFGVSHLDTLRLCAAAEGRMDDAADMDLTAVWADTDTRTISQAVDAWGKAHQMLGVPAEQLWDLLPNVTKAQADMWRAYAREHPTADDIAVRAYQAQLDVVEPKETDYGVDPGGGGPDGQASA</sequence>
<dbReference type="RefSeq" id="WP_099721642.1">
    <property type="nucleotide sequence ID" value="NZ_CP018044.1"/>
</dbReference>